<dbReference type="AlphaFoldDB" id="A0A5C0SEB3"/>
<dbReference type="EMBL" id="CP042243">
    <property type="protein sequence ID" value="QEK11608.1"/>
    <property type="molecule type" value="Genomic_DNA"/>
</dbReference>
<protein>
    <submittedName>
        <fullName evidence="1">Uncharacterized protein</fullName>
    </submittedName>
</protein>
<name>A0A5C0SEB3_CRATE</name>
<dbReference type="Proteomes" id="UP000324646">
    <property type="component" value="Chromosome"/>
</dbReference>
<accession>A0A5C0SEB3</accession>
<evidence type="ECO:0000313" key="1">
    <source>
        <dbReference type="EMBL" id="QEK11608.1"/>
    </source>
</evidence>
<gene>
    <name evidence="1" type="ORF">FQB35_04100</name>
</gene>
<dbReference type="KEGG" id="crs:FQB35_04100"/>
<proteinExistence type="predicted"/>
<organism evidence="1 2">
    <name type="scientific">Crassaminicella thermophila</name>
    <dbReference type="NCBI Taxonomy" id="2599308"/>
    <lineage>
        <taxon>Bacteria</taxon>
        <taxon>Bacillati</taxon>
        <taxon>Bacillota</taxon>
        <taxon>Clostridia</taxon>
        <taxon>Eubacteriales</taxon>
        <taxon>Clostridiaceae</taxon>
        <taxon>Crassaminicella</taxon>
    </lineage>
</organism>
<evidence type="ECO:0000313" key="2">
    <source>
        <dbReference type="Proteomes" id="UP000324646"/>
    </source>
</evidence>
<keyword evidence="2" id="KW-1185">Reference proteome</keyword>
<reference evidence="1 2" key="1">
    <citation type="submission" date="2019-07" db="EMBL/GenBank/DDBJ databases">
        <title>Complete genome of Crassaminicella thermophila SY095.</title>
        <authorList>
            <person name="Li X."/>
        </authorList>
    </citation>
    <scope>NUCLEOTIDE SEQUENCE [LARGE SCALE GENOMIC DNA]</scope>
    <source>
        <strain evidence="1 2">SY095</strain>
    </source>
</reference>
<dbReference type="RefSeq" id="WP_148808763.1">
    <property type="nucleotide sequence ID" value="NZ_CP042243.1"/>
</dbReference>
<dbReference type="OrthoDB" id="2987010at2"/>
<sequence>MIRYEDLSPEVISLINENSIVWDKHKRVYFTKLHKEFYLKESEVKSEEYLKEFCELNQYLRKHLEYGVNTEWADSELNKYTYKLNKHSLKNKFPRTIEALSRFYDDSDIIAFYKKELKVLEPTIIDLVGTTGAGKTTFCQQFVDDEGKELLEKTITRTGNSTIIQTDVVILENTKSRLFLKARSKRDIIRDLILVALNIDTDYEFDTRKNITEGKNKEGLKKHKKEIKIDSDIFQGVYNLFRTEELIKKFQKVAKELQQNFLEDVNIQKYINENIENTNLIELIDSIIGEELKISDFYGYRHEIRLDGKYILEKTIIPTKEFNKLKGKDDRFKNIVSYRILFEQAILVLRCDDKAKEVLPEKFKKGIIFRDSQGHNPAEQVGIATDFEVKNKILLIPVGTGGELIDDRYIEEMKNIIISEPKQNIIVITKLDKASSYEKYIENDYDGFIEELKDQVVTTHNNLVSKLERIDEDDSSQDYKLDKNAIAKKFIEAFDNAYLSKITKTREGNYDAELHKILCKNKSNEEIDVSDIEDIIIIDNWYNVISNILESENKVSYNEARLAIKKAINKNNLESIISLIADKALKLVRFCVDRINWEKELDEILDLFSKDFRTIYNEFYIWYVRALVRDISTNGHYVEDKVAKIIKNINSLVMKDTNANAVQTILEALLLNYLEETYEFDKRLDVSKITKRIIANAISKAVMASYKIYDRDIIQNNHETNINDIYNEPTVYVKPLKDIDKYEINKRNYWTDTAYFLGVYCNLLSKFKYNLYVHFENIFKVVLESELEKLDEKAK</sequence>